<dbReference type="Proteomes" id="UP000053095">
    <property type="component" value="Unassembled WGS sequence"/>
</dbReference>
<dbReference type="EMBL" id="DF933813">
    <property type="protein sequence ID" value="GAM35824.1"/>
    <property type="molecule type" value="Genomic_DNA"/>
</dbReference>
<feature type="compositionally biased region" description="Acidic residues" evidence="1">
    <location>
        <begin position="274"/>
        <end position="306"/>
    </location>
</feature>
<name>A0A6V8H3W1_TALPI</name>
<feature type="region of interest" description="Disordered" evidence="1">
    <location>
        <begin position="271"/>
        <end position="310"/>
    </location>
</feature>
<gene>
    <name evidence="3" type="ORF">TCE0_017f04446</name>
</gene>
<reference evidence="4" key="1">
    <citation type="journal article" date="2015" name="Genome Announc.">
        <title>Draft genome sequence of Talaromyces cellulolyticus strain Y-94, a source of lignocellulosic biomass-degrading enzymes.</title>
        <authorList>
            <person name="Fujii T."/>
            <person name="Koike H."/>
            <person name="Sawayama S."/>
            <person name="Yano S."/>
            <person name="Inoue H."/>
        </authorList>
    </citation>
    <scope>NUCLEOTIDE SEQUENCE [LARGE SCALE GENOMIC DNA]</scope>
    <source>
        <strain evidence="4">Y-94</strain>
    </source>
</reference>
<sequence length="370" mass="42557">MVLHSVDDESDNGQEDEEEDDDESDDVTLKLTCLQLSTHNSQLTTHNFKVIKDSQNATPLPSRARLSQAQQDSMANLTTVIVLSIISILFIVLILFITVPNFLAVITYRLTNLNPLLPALTNLLLRPLRTTQIPHVLDMDLPHLQPQLAPWDNQSLPPLQSSHVHARRNKTSIIIIITTPLSSVLAAEEEPVSADNPYVRRRPMLPLKRGAALDRHRYNQRLKRHFRRSRIRQDLKRKIRYCRSQFDYGRWEGWNEWRRHVKQFDALRRRYEDEGSEDGGDTDDSVSTPEDEAEEDDDEDEDMDDGDTFKLVPATGRLHVVATSSSPGARKESKKPLEWNCWNDCDFPAHCIHARNERKMPEASLNRVFS</sequence>
<comment type="caution">
    <text evidence="3">The sequence shown here is derived from an EMBL/GenBank/DDBJ whole genome shotgun (WGS) entry which is preliminary data.</text>
</comment>
<organism evidence="3 4">
    <name type="scientific">Talaromyces pinophilus</name>
    <name type="common">Penicillium pinophilum</name>
    <dbReference type="NCBI Taxonomy" id="128442"/>
    <lineage>
        <taxon>Eukaryota</taxon>
        <taxon>Fungi</taxon>
        <taxon>Dikarya</taxon>
        <taxon>Ascomycota</taxon>
        <taxon>Pezizomycotina</taxon>
        <taxon>Eurotiomycetes</taxon>
        <taxon>Eurotiomycetidae</taxon>
        <taxon>Eurotiales</taxon>
        <taxon>Trichocomaceae</taxon>
        <taxon>Talaromyces</taxon>
        <taxon>Talaromyces sect. Talaromyces</taxon>
    </lineage>
</organism>
<keyword evidence="2" id="KW-1133">Transmembrane helix</keyword>
<keyword evidence="2" id="KW-0812">Transmembrane</keyword>
<evidence type="ECO:0000313" key="3">
    <source>
        <dbReference type="EMBL" id="GAM35824.1"/>
    </source>
</evidence>
<accession>A0A6V8H3W1</accession>
<dbReference type="AlphaFoldDB" id="A0A6V8H3W1"/>
<keyword evidence="4" id="KW-1185">Reference proteome</keyword>
<protein>
    <submittedName>
        <fullName evidence="3">Uncharacterized protein</fullName>
    </submittedName>
</protein>
<evidence type="ECO:0000256" key="2">
    <source>
        <dbReference type="SAM" id="Phobius"/>
    </source>
</evidence>
<feature type="transmembrane region" description="Helical" evidence="2">
    <location>
        <begin position="75"/>
        <end position="99"/>
    </location>
</feature>
<feature type="compositionally biased region" description="Acidic residues" evidence="1">
    <location>
        <begin position="8"/>
        <end position="25"/>
    </location>
</feature>
<evidence type="ECO:0000256" key="1">
    <source>
        <dbReference type="SAM" id="MobiDB-lite"/>
    </source>
</evidence>
<keyword evidence="2" id="KW-0472">Membrane</keyword>
<feature type="region of interest" description="Disordered" evidence="1">
    <location>
        <begin position="1"/>
        <end position="25"/>
    </location>
</feature>
<proteinExistence type="predicted"/>
<evidence type="ECO:0000313" key="4">
    <source>
        <dbReference type="Proteomes" id="UP000053095"/>
    </source>
</evidence>